<dbReference type="EMBL" id="JASCZI010000344">
    <property type="protein sequence ID" value="MED6111200.1"/>
    <property type="molecule type" value="Genomic_DNA"/>
</dbReference>
<evidence type="ECO:0000256" key="1">
    <source>
        <dbReference type="SAM" id="MobiDB-lite"/>
    </source>
</evidence>
<evidence type="ECO:0000313" key="2">
    <source>
        <dbReference type="EMBL" id="MED6111200.1"/>
    </source>
</evidence>
<reference evidence="2 3" key="1">
    <citation type="journal article" date="2023" name="Plants (Basel)">
        <title>Bridging the Gap: Combining Genomics and Transcriptomics Approaches to Understand Stylosanthes scabra, an Orphan Legume from the Brazilian Caatinga.</title>
        <authorList>
            <person name="Ferreira-Neto J.R.C."/>
            <person name="da Silva M.D."/>
            <person name="Binneck E."/>
            <person name="de Melo N.F."/>
            <person name="da Silva R.H."/>
            <person name="de Melo A.L.T.M."/>
            <person name="Pandolfi V."/>
            <person name="Bustamante F.O."/>
            <person name="Brasileiro-Vidal A.C."/>
            <person name="Benko-Iseppon A.M."/>
        </authorList>
    </citation>
    <scope>NUCLEOTIDE SEQUENCE [LARGE SCALE GENOMIC DNA]</scope>
    <source>
        <tissue evidence="2">Leaves</tissue>
    </source>
</reference>
<organism evidence="2 3">
    <name type="scientific">Stylosanthes scabra</name>
    <dbReference type="NCBI Taxonomy" id="79078"/>
    <lineage>
        <taxon>Eukaryota</taxon>
        <taxon>Viridiplantae</taxon>
        <taxon>Streptophyta</taxon>
        <taxon>Embryophyta</taxon>
        <taxon>Tracheophyta</taxon>
        <taxon>Spermatophyta</taxon>
        <taxon>Magnoliopsida</taxon>
        <taxon>eudicotyledons</taxon>
        <taxon>Gunneridae</taxon>
        <taxon>Pentapetalae</taxon>
        <taxon>rosids</taxon>
        <taxon>fabids</taxon>
        <taxon>Fabales</taxon>
        <taxon>Fabaceae</taxon>
        <taxon>Papilionoideae</taxon>
        <taxon>50 kb inversion clade</taxon>
        <taxon>dalbergioids sensu lato</taxon>
        <taxon>Dalbergieae</taxon>
        <taxon>Pterocarpus clade</taxon>
        <taxon>Stylosanthes</taxon>
    </lineage>
</organism>
<name>A0ABU6QHT9_9FABA</name>
<protein>
    <submittedName>
        <fullName evidence="2">Uncharacterized protein</fullName>
    </submittedName>
</protein>
<evidence type="ECO:0000313" key="3">
    <source>
        <dbReference type="Proteomes" id="UP001341840"/>
    </source>
</evidence>
<feature type="region of interest" description="Disordered" evidence="1">
    <location>
        <begin position="1"/>
        <end position="22"/>
    </location>
</feature>
<keyword evidence="3" id="KW-1185">Reference proteome</keyword>
<dbReference type="Proteomes" id="UP001341840">
    <property type="component" value="Unassembled WGS sequence"/>
</dbReference>
<accession>A0ABU6QHT9</accession>
<sequence length="169" mass="18842">MKDRKRSGPDDWSSGKYERWSSSASFGSVGIGYDNRPDFSGTGSSLESWRSIREKHRVSSFLRNASKFIKHVRDVADRFWGVTSPSLPQNFSRRFTNPDLSSKYALSSGNLLGWLSKVVHASPNCLRVSPSAMVGVQPGAWLALFGVTFVRFQDQTTTNQDPNATLAYK</sequence>
<comment type="caution">
    <text evidence="2">The sequence shown here is derived from an EMBL/GenBank/DDBJ whole genome shotgun (WGS) entry which is preliminary data.</text>
</comment>
<gene>
    <name evidence="2" type="ORF">PIB30_050235</name>
</gene>
<proteinExistence type="predicted"/>